<evidence type="ECO:0000256" key="2">
    <source>
        <dbReference type="SAM" id="Phobius"/>
    </source>
</evidence>
<dbReference type="GO" id="GO:0006644">
    <property type="term" value="P:phospholipid metabolic process"/>
    <property type="evidence" value="ECO:0007669"/>
    <property type="project" value="InterPro"/>
</dbReference>
<dbReference type="Proteomes" id="UP000887577">
    <property type="component" value="Unplaced"/>
</dbReference>
<evidence type="ECO:0000313" key="4">
    <source>
        <dbReference type="WBParaSite" id="PSU_v2.g3716.t1"/>
    </source>
</evidence>
<organism evidence="3 4">
    <name type="scientific">Panagrolaimus superbus</name>
    <dbReference type="NCBI Taxonomy" id="310955"/>
    <lineage>
        <taxon>Eukaryota</taxon>
        <taxon>Metazoa</taxon>
        <taxon>Ecdysozoa</taxon>
        <taxon>Nematoda</taxon>
        <taxon>Chromadorea</taxon>
        <taxon>Rhabditida</taxon>
        <taxon>Tylenchina</taxon>
        <taxon>Panagrolaimomorpha</taxon>
        <taxon>Panagrolaimoidea</taxon>
        <taxon>Panagrolaimidae</taxon>
        <taxon>Panagrolaimus</taxon>
    </lineage>
</organism>
<evidence type="ECO:0000256" key="1">
    <source>
        <dbReference type="SAM" id="MobiDB-lite"/>
    </source>
</evidence>
<keyword evidence="2" id="KW-0472">Membrane</keyword>
<dbReference type="WBParaSite" id="PSU_v2.g3716.t1">
    <property type="protein sequence ID" value="PSU_v2.g3716.t1"/>
    <property type="gene ID" value="PSU_v2.g3716"/>
</dbReference>
<dbReference type="PANTHER" id="PTHR34228:SF5">
    <property type="entry name" value="PHOSPHOLIPASE A(2)-RELATED"/>
    <property type="match status" value="1"/>
</dbReference>
<reference evidence="4" key="1">
    <citation type="submission" date="2022-11" db="UniProtKB">
        <authorList>
            <consortium name="WormBaseParasite"/>
        </authorList>
    </citation>
    <scope>IDENTIFICATION</scope>
</reference>
<dbReference type="PANTHER" id="PTHR34228">
    <property type="entry name" value="PROTEIN CBG09474-RELATED"/>
    <property type="match status" value="1"/>
</dbReference>
<dbReference type="InterPro" id="IPR036444">
    <property type="entry name" value="PLipase_A2_dom_sf"/>
</dbReference>
<feature type="transmembrane region" description="Helical" evidence="2">
    <location>
        <begin position="234"/>
        <end position="265"/>
    </location>
</feature>
<dbReference type="AlphaFoldDB" id="A0A914Z0B1"/>
<dbReference type="SUPFAM" id="SSF48619">
    <property type="entry name" value="Phospholipase A2, PLA2"/>
    <property type="match status" value="1"/>
</dbReference>
<name>A0A914Z0B1_9BILA</name>
<sequence>MVPEDQWVCGATQWDRGLAYQRTNESCQDVSWAINSCCVVHDKCYILDKSQAECDDPFCQCLEEQAKLSKNPQCGAALEGFCFIVRLLGGIAHANAKEKSAEIINSNLTLIESLTSTTPSSTTTTSTTTTTTTTINTTISPKRLDATEEECFSSELNYCVVEFETCQSKDKAELLQCEERMCQCTRSALRNQAKPECRYPIEMTCIIPDSSIPSKSDASNDQTTTEENLLSKKIVIFGFSATIFATLIFLIFTSLPIAFGIWTLYRYFTKLSMPISPSRTPLCAASSAESGFGCGSNDTLSSDEGVKLSRNL</sequence>
<proteinExistence type="predicted"/>
<dbReference type="GO" id="GO:0004623">
    <property type="term" value="F:phospholipase A2 activity"/>
    <property type="evidence" value="ECO:0007669"/>
    <property type="project" value="InterPro"/>
</dbReference>
<dbReference type="GO" id="GO:0050482">
    <property type="term" value="P:arachidonate secretion"/>
    <property type="evidence" value="ECO:0007669"/>
    <property type="project" value="InterPro"/>
</dbReference>
<protein>
    <submittedName>
        <fullName evidence="4">Uncharacterized protein</fullName>
    </submittedName>
</protein>
<keyword evidence="2" id="KW-1133">Transmembrane helix</keyword>
<accession>A0A914Z0B1</accession>
<evidence type="ECO:0000313" key="3">
    <source>
        <dbReference type="Proteomes" id="UP000887577"/>
    </source>
</evidence>
<feature type="region of interest" description="Disordered" evidence="1">
    <location>
        <begin position="290"/>
        <end position="312"/>
    </location>
</feature>
<keyword evidence="2" id="KW-0812">Transmembrane</keyword>
<keyword evidence="3" id="KW-1185">Reference proteome</keyword>
<dbReference type="InterPro" id="IPR053322">
    <property type="entry name" value="PLA2-like"/>
</dbReference>